<feature type="region of interest" description="Disordered" evidence="1">
    <location>
        <begin position="143"/>
        <end position="232"/>
    </location>
</feature>
<feature type="compositionally biased region" description="Basic and acidic residues" evidence="1">
    <location>
        <begin position="192"/>
        <end position="202"/>
    </location>
</feature>
<sequence>MRLTIDRARASGRVQAPGFPATEPAAHVTTAVYPDVDQQAGRRSASRQHPPPVQVPQSAALGQVVQVAAGYTGGGGAAAAPPPQDNDEPDSPLRGVVRSAPAQQVAAGAAAAGAAAAAEAWLAATAGGGGGAAAGPDVTLQPSGAAAVDGGGDASEAETPNARASANSPFRNAPVPVVISPSKPDEGGVVYRDPRDTIESHRSHGSRGSPEEVGQGGGGGSRGGSGGGGGQLQVEVEVPAYASASYRPGDSLQGPLPGGASPRLPGGTQHTAPQHPSGRSSAAGHPDLVRQAGRPPSQSYGGGYQQPQPPTAAAVASASTAQGQWESEAPLEGDPAYLAYANLMAKGEFGQVPRPDFPPGPQRASATSAAAVAAASAAVRGSVSGTFGRAGLGSRSEVPAPAPSSPAAGAAAMGAAGPAARTSAPSAVRSSAPSMAYVAGSAAWRSSRPGQLTDAERAARRSRSDLWTARASLAADARTLRAAARLLRSENRRLGGEAAALATSMEGLADGSLSPEFVRLHAEAVTRRLGFAEEVAPLLAGGLGVADRMREVLPPGTRTDVAAAAAAAANAAAAVAAAAQAATAPAATPAQPATSQAQHGPATHPVDVAADTAYAYPAEENDQVVYGADVDPAEYDFGHARAEEYRFRRYNASMAVTALAVAAAAESLVRGATATGPQAAERPGGETAAEEAGGEEAEEEDDQRDGKAEREEAAEEEEREARREAFRQRQLRSLMDLLGARAAGFDLHPRPPAPEPPQPFYEYRPPEQPQPPRTPREAAERAAAAAAAAAAAGARPAVVRAAAILAGTGGRKMDREELGPDPGVSAVERLLAPPESSLLALLYMACRQPVPAPEELMAALEAGGGGNDPQDAAAAAAEGDPRVLPASHISGLPPTGDLFMDRTSPARAPYGQTYRHVASWSVRDSHLVLERQAIEMQLAGRERVPRAYDEADRMLREPLNLDEPGLEERADELREQMQRDAYEERVAQEAERTREEEGYREEGEEETFREEEDDPEEEYS</sequence>
<dbReference type="OrthoDB" id="535609at2759"/>
<reference evidence="3" key="1">
    <citation type="journal article" date="2016" name="Nat. Commun.">
        <title>The Gonium pectorale genome demonstrates co-option of cell cycle regulation during the evolution of multicellularity.</title>
        <authorList>
            <person name="Hanschen E.R."/>
            <person name="Marriage T.N."/>
            <person name="Ferris P.J."/>
            <person name="Hamaji T."/>
            <person name="Toyoda A."/>
            <person name="Fujiyama A."/>
            <person name="Neme R."/>
            <person name="Noguchi H."/>
            <person name="Minakuchi Y."/>
            <person name="Suzuki M."/>
            <person name="Kawai-Toyooka H."/>
            <person name="Smith D.R."/>
            <person name="Sparks H."/>
            <person name="Anderson J."/>
            <person name="Bakaric R."/>
            <person name="Luria V."/>
            <person name="Karger A."/>
            <person name="Kirschner M.W."/>
            <person name="Durand P.M."/>
            <person name="Michod R.E."/>
            <person name="Nozaki H."/>
            <person name="Olson B.J."/>
        </authorList>
    </citation>
    <scope>NUCLEOTIDE SEQUENCE [LARGE SCALE GENOMIC DNA]</scope>
    <source>
        <strain evidence="3">NIES-2863</strain>
    </source>
</reference>
<feature type="region of interest" description="Disordered" evidence="1">
    <location>
        <begin position="1"/>
        <end position="57"/>
    </location>
</feature>
<feature type="region of interest" description="Disordered" evidence="1">
    <location>
        <begin position="245"/>
        <end position="328"/>
    </location>
</feature>
<feature type="compositionally biased region" description="Acidic residues" evidence="1">
    <location>
        <begin position="688"/>
        <end position="703"/>
    </location>
</feature>
<organism evidence="2 3">
    <name type="scientific">Gonium pectorale</name>
    <name type="common">Green alga</name>
    <dbReference type="NCBI Taxonomy" id="33097"/>
    <lineage>
        <taxon>Eukaryota</taxon>
        <taxon>Viridiplantae</taxon>
        <taxon>Chlorophyta</taxon>
        <taxon>core chlorophytes</taxon>
        <taxon>Chlorophyceae</taxon>
        <taxon>CS clade</taxon>
        <taxon>Chlamydomonadales</taxon>
        <taxon>Volvocaceae</taxon>
        <taxon>Gonium</taxon>
    </lineage>
</organism>
<evidence type="ECO:0000256" key="1">
    <source>
        <dbReference type="SAM" id="MobiDB-lite"/>
    </source>
</evidence>
<proteinExistence type="predicted"/>
<feature type="region of interest" description="Disordered" evidence="1">
    <location>
        <begin position="977"/>
        <end position="1020"/>
    </location>
</feature>
<protein>
    <submittedName>
        <fullName evidence="2">Uncharacterized protein</fullName>
    </submittedName>
</protein>
<dbReference type="Proteomes" id="UP000075714">
    <property type="component" value="Unassembled WGS sequence"/>
</dbReference>
<comment type="caution">
    <text evidence="2">The sequence shown here is derived from an EMBL/GenBank/DDBJ whole genome shotgun (WGS) entry which is preliminary data.</text>
</comment>
<feature type="region of interest" description="Disordered" evidence="1">
    <location>
        <begin position="744"/>
        <end position="795"/>
    </location>
</feature>
<evidence type="ECO:0000313" key="2">
    <source>
        <dbReference type="EMBL" id="KXZ56372.1"/>
    </source>
</evidence>
<feature type="compositionally biased region" description="Low complexity" evidence="1">
    <location>
        <begin position="781"/>
        <end position="795"/>
    </location>
</feature>
<feature type="compositionally biased region" description="Low complexity" evidence="1">
    <location>
        <begin position="311"/>
        <end position="324"/>
    </location>
</feature>
<feature type="region of interest" description="Disordered" evidence="1">
    <location>
        <begin position="73"/>
        <end position="95"/>
    </location>
</feature>
<dbReference type="AlphaFoldDB" id="A0A150H307"/>
<dbReference type="EMBL" id="LSYV01000002">
    <property type="protein sequence ID" value="KXZ56372.1"/>
    <property type="molecule type" value="Genomic_DNA"/>
</dbReference>
<name>A0A150H307_GONPE</name>
<keyword evidence="3" id="KW-1185">Reference proteome</keyword>
<feature type="compositionally biased region" description="Pro residues" evidence="1">
    <location>
        <begin position="750"/>
        <end position="759"/>
    </location>
</feature>
<feature type="compositionally biased region" description="Gly residues" evidence="1">
    <location>
        <begin position="214"/>
        <end position="231"/>
    </location>
</feature>
<feature type="region of interest" description="Disordered" evidence="1">
    <location>
        <begin position="674"/>
        <end position="725"/>
    </location>
</feature>
<gene>
    <name evidence="2" type="ORF">GPECTOR_1g33</name>
</gene>
<feature type="compositionally biased region" description="Polar residues" evidence="1">
    <location>
        <begin position="268"/>
        <end position="280"/>
    </location>
</feature>
<feature type="region of interest" description="Disordered" evidence="1">
    <location>
        <begin position="392"/>
        <end position="411"/>
    </location>
</feature>
<feature type="compositionally biased region" description="Acidic residues" evidence="1">
    <location>
        <begin position="1002"/>
        <end position="1020"/>
    </location>
</feature>
<accession>A0A150H307</accession>
<evidence type="ECO:0000313" key="3">
    <source>
        <dbReference type="Proteomes" id="UP000075714"/>
    </source>
</evidence>
<feature type="compositionally biased region" description="Basic and acidic residues" evidence="1">
    <location>
        <begin position="977"/>
        <end position="1001"/>
    </location>
</feature>